<gene>
    <name evidence="1" type="ORF">GPECTOR_29g32</name>
</gene>
<keyword evidence="2" id="KW-1185">Reference proteome</keyword>
<reference evidence="2" key="1">
    <citation type="journal article" date="2016" name="Nat. Commun.">
        <title>The Gonium pectorale genome demonstrates co-option of cell cycle regulation during the evolution of multicellularity.</title>
        <authorList>
            <person name="Hanschen E.R."/>
            <person name="Marriage T.N."/>
            <person name="Ferris P.J."/>
            <person name="Hamaji T."/>
            <person name="Toyoda A."/>
            <person name="Fujiyama A."/>
            <person name="Neme R."/>
            <person name="Noguchi H."/>
            <person name="Minakuchi Y."/>
            <person name="Suzuki M."/>
            <person name="Kawai-Toyooka H."/>
            <person name="Smith D.R."/>
            <person name="Sparks H."/>
            <person name="Anderson J."/>
            <person name="Bakaric R."/>
            <person name="Luria V."/>
            <person name="Karger A."/>
            <person name="Kirschner M.W."/>
            <person name="Durand P.M."/>
            <person name="Michod R.E."/>
            <person name="Nozaki H."/>
            <person name="Olson B.J."/>
        </authorList>
    </citation>
    <scope>NUCLEOTIDE SEQUENCE [LARGE SCALE GENOMIC DNA]</scope>
    <source>
        <strain evidence="2">NIES-2863</strain>
    </source>
</reference>
<proteinExistence type="predicted"/>
<dbReference type="OrthoDB" id="559518at2759"/>
<evidence type="ECO:0000313" key="1">
    <source>
        <dbReference type="EMBL" id="KXZ48253.1"/>
    </source>
</evidence>
<organism evidence="1 2">
    <name type="scientific">Gonium pectorale</name>
    <name type="common">Green alga</name>
    <dbReference type="NCBI Taxonomy" id="33097"/>
    <lineage>
        <taxon>Eukaryota</taxon>
        <taxon>Viridiplantae</taxon>
        <taxon>Chlorophyta</taxon>
        <taxon>core chlorophytes</taxon>
        <taxon>Chlorophyceae</taxon>
        <taxon>CS clade</taxon>
        <taxon>Chlamydomonadales</taxon>
        <taxon>Volvocaceae</taxon>
        <taxon>Gonium</taxon>
    </lineage>
</organism>
<dbReference type="EMBL" id="LSYV01000030">
    <property type="protein sequence ID" value="KXZ48253.1"/>
    <property type="molecule type" value="Genomic_DNA"/>
</dbReference>
<dbReference type="Proteomes" id="UP000075714">
    <property type="component" value="Unassembled WGS sequence"/>
</dbReference>
<name>A0A150GEP5_GONPE</name>
<protein>
    <submittedName>
        <fullName evidence="1">Uncharacterized protein</fullName>
    </submittedName>
</protein>
<sequence length="273" mass="28607">MAASDPCIEAAVRRLTAVILGTDNPAVVDTAISEGRAADRYHPNKVASMTVPDVNGSPKLELHAVHLRRGIALLLGLDEQSQQPTVRLTHITLLCRPGFVASEAKGGDDMPRMGEISWTKTKRSPAELRALASRVLGPLPAEQLTSLLPPAPAGSSRASVSAQASRVFAAWLAGLPLPQPQPPPAAAAVPTASAAHHRDSLTTWTSRLWGVFFSSPPAAAPSPAAAAALSDPRVGSDSGGDLVGAWACFELLVLERVEGEGCSEAERAWFREV</sequence>
<accession>A0A150GEP5</accession>
<evidence type="ECO:0000313" key="2">
    <source>
        <dbReference type="Proteomes" id="UP000075714"/>
    </source>
</evidence>
<comment type="caution">
    <text evidence="1">The sequence shown here is derived from an EMBL/GenBank/DDBJ whole genome shotgun (WGS) entry which is preliminary data.</text>
</comment>
<dbReference type="AlphaFoldDB" id="A0A150GEP5"/>